<dbReference type="EMBL" id="JAFIQS010000004">
    <property type="protein sequence ID" value="KAG5169863.1"/>
    <property type="molecule type" value="Genomic_DNA"/>
</dbReference>
<protein>
    <recommendedName>
        <fullName evidence="2">F-box domain-containing protein</fullName>
    </recommendedName>
</protein>
<dbReference type="Gene3D" id="1.20.1280.50">
    <property type="match status" value="1"/>
</dbReference>
<dbReference type="Gene3D" id="3.80.10.10">
    <property type="entry name" value="Ribonuclease Inhibitor"/>
    <property type="match status" value="1"/>
</dbReference>
<proteinExistence type="predicted"/>
<dbReference type="InterPro" id="IPR032675">
    <property type="entry name" value="LRR_dom_sf"/>
</dbReference>
<reference evidence="1" key="1">
    <citation type="submission" date="2021-02" db="EMBL/GenBank/DDBJ databases">
        <title>Psilocybe cubensis genome.</title>
        <authorList>
            <person name="Mckernan K.J."/>
            <person name="Crawford S."/>
            <person name="Trippe A."/>
            <person name="Kane L.T."/>
            <person name="Mclaughlin S."/>
        </authorList>
    </citation>
    <scope>NUCLEOTIDE SEQUENCE [LARGE SCALE GENOMIC DNA]</scope>
    <source>
        <strain evidence="1">MGC-MH-2018</strain>
    </source>
</reference>
<organism evidence="1">
    <name type="scientific">Psilocybe cubensis</name>
    <name type="common">Psychedelic mushroom</name>
    <name type="synonym">Stropharia cubensis</name>
    <dbReference type="NCBI Taxonomy" id="181762"/>
    <lineage>
        <taxon>Eukaryota</taxon>
        <taxon>Fungi</taxon>
        <taxon>Dikarya</taxon>
        <taxon>Basidiomycota</taxon>
        <taxon>Agaricomycotina</taxon>
        <taxon>Agaricomycetes</taxon>
        <taxon>Agaricomycetidae</taxon>
        <taxon>Agaricales</taxon>
        <taxon>Agaricineae</taxon>
        <taxon>Strophariaceae</taxon>
        <taxon>Psilocybe</taxon>
    </lineage>
</organism>
<dbReference type="SUPFAM" id="SSF52047">
    <property type="entry name" value="RNI-like"/>
    <property type="match status" value="1"/>
</dbReference>
<name>A0A8H8CLJ4_PSICU</name>
<sequence length="533" mass="61192">MSIQGSLPWIYTPKNKHGAFHLYWNTFLSYATNTLKANQSKLQIILNETHHIIQWILWKHHFSPIDTSNALEWLTIPAYCVIPQTDFINRLPNELLTKIFSHVLHSDSSSPKDRFCRQIMRRISSGSSPTTPIVLTHVCQFWRDTVHNTPTLWSTIKVVCPVMTDVEYVSFLLDMTGDCPLTLELEQYMTPDPASLHIAQLFVSKASRWKNVTFTLFGYVQEAFSSMRPGDVGALESYRVRVHSWDMNRLETFFQVLHSSPVLHTVDWGKSLDASMPEDVSWSRLVEITLHLMDLSQSTMSTLSKCESLKTLRMRRIRRSYEPVSSPVIFSHLTRLICDRPDNFEIIFNAFTLPMLSELEITDRKALTLGDAKALTDFIDRSGCDVTTFSIDGRSLELFPQLREHLTKVITLNILSNITSANDFRRLMKEPGEIDVLPSLRNLILHNCYLEDGTLADVIWSRRKELLSVQVCMEAEKAPRDCLTLGWLEQDGTLVSIHEPVASHSTFYFLANNKIRGSDMVPMVYFPDADELW</sequence>
<gene>
    <name evidence="1" type="ORF">JR316_004244</name>
</gene>
<dbReference type="AlphaFoldDB" id="A0A8H8CLJ4"/>
<comment type="caution">
    <text evidence="1">The sequence shown here is derived from an EMBL/GenBank/DDBJ whole genome shotgun (WGS) entry which is preliminary data.</text>
</comment>
<evidence type="ECO:0008006" key="2">
    <source>
        <dbReference type="Google" id="ProtNLM"/>
    </source>
</evidence>
<accession>A0A8H8CLJ4</accession>
<evidence type="ECO:0000313" key="1">
    <source>
        <dbReference type="EMBL" id="KAG5169863.1"/>
    </source>
</evidence>